<organism evidence="2 3">
    <name type="scientific">Brassica campestris</name>
    <name type="common">Field mustard</name>
    <dbReference type="NCBI Taxonomy" id="3711"/>
    <lineage>
        <taxon>Eukaryota</taxon>
        <taxon>Viridiplantae</taxon>
        <taxon>Streptophyta</taxon>
        <taxon>Embryophyta</taxon>
        <taxon>Tracheophyta</taxon>
        <taxon>Spermatophyta</taxon>
        <taxon>Magnoliopsida</taxon>
        <taxon>eudicotyledons</taxon>
        <taxon>Gunneridae</taxon>
        <taxon>Pentapetalae</taxon>
        <taxon>rosids</taxon>
        <taxon>malvids</taxon>
        <taxon>Brassicales</taxon>
        <taxon>Brassicaceae</taxon>
        <taxon>Brassiceae</taxon>
        <taxon>Brassica</taxon>
    </lineage>
</organism>
<dbReference type="AlphaFoldDB" id="A0A397ZI28"/>
<evidence type="ECO:0000313" key="3">
    <source>
        <dbReference type="Proteomes" id="UP000264353"/>
    </source>
</evidence>
<dbReference type="Proteomes" id="UP000264353">
    <property type="component" value="Chromosome A4"/>
</dbReference>
<keyword evidence="1" id="KW-0472">Membrane</keyword>
<protein>
    <recommendedName>
        <fullName evidence="4">RNase H type-1 domain-containing protein</fullName>
    </recommendedName>
</protein>
<gene>
    <name evidence="2" type="ORF">BRARA_D00351</name>
</gene>
<keyword evidence="1" id="KW-0812">Transmembrane</keyword>
<dbReference type="EMBL" id="CM010631">
    <property type="protein sequence ID" value="RID65131.1"/>
    <property type="molecule type" value="Genomic_DNA"/>
</dbReference>
<evidence type="ECO:0000256" key="1">
    <source>
        <dbReference type="SAM" id="Phobius"/>
    </source>
</evidence>
<feature type="transmembrane region" description="Helical" evidence="1">
    <location>
        <begin position="41"/>
        <end position="68"/>
    </location>
</feature>
<evidence type="ECO:0008006" key="4">
    <source>
        <dbReference type="Google" id="ProtNLM"/>
    </source>
</evidence>
<proteinExistence type="predicted"/>
<name>A0A397ZI28_BRACM</name>
<evidence type="ECO:0000313" key="2">
    <source>
        <dbReference type="EMBL" id="RID65131.1"/>
    </source>
</evidence>
<sequence length="213" mass="23742">MWKLVKKAIPLSENLATRVAAFVWELAPLSRAPTIQDRSMFLLMLACFDLVNLPPAGVYVPLWPWLLWNLWKARNKLCFEDRIFSGMEIVTKSIVDARNWQEAQMPPKDRRVTHKSAPKVANNPVPAGTVVCNVDAAWNASSGNCGLGVLYSGDKPTTLVSRTCEPHPFVSSAMMAEALATFGGYDRVLLKHQVPDNSVGFAHPDQNIERKRI</sequence>
<keyword evidence="1" id="KW-1133">Transmembrane helix</keyword>
<reference evidence="2 3" key="1">
    <citation type="submission" date="2018-06" db="EMBL/GenBank/DDBJ databases">
        <title>WGS assembly of Brassica rapa FPsc.</title>
        <authorList>
            <person name="Bowman J."/>
            <person name="Kohchi T."/>
            <person name="Yamato K."/>
            <person name="Jenkins J."/>
            <person name="Shu S."/>
            <person name="Ishizaki K."/>
            <person name="Yamaoka S."/>
            <person name="Nishihama R."/>
            <person name="Nakamura Y."/>
            <person name="Berger F."/>
            <person name="Adam C."/>
            <person name="Aki S."/>
            <person name="Althoff F."/>
            <person name="Araki T."/>
            <person name="Arteaga-Vazquez M."/>
            <person name="Balasubrmanian S."/>
            <person name="Bauer D."/>
            <person name="Boehm C."/>
            <person name="Briginshaw L."/>
            <person name="Caballero-Perez J."/>
            <person name="Catarino B."/>
            <person name="Chen F."/>
            <person name="Chiyoda S."/>
            <person name="Chovatia M."/>
            <person name="Davies K."/>
            <person name="Delmans M."/>
            <person name="Demura T."/>
            <person name="Dierschke T."/>
            <person name="Dolan L."/>
            <person name="Dorantes-Acosta A."/>
            <person name="Eklund D."/>
            <person name="Florent S."/>
            <person name="Flores-Sandoval E."/>
            <person name="Fujiyama A."/>
            <person name="Fukuzawa H."/>
            <person name="Galik B."/>
            <person name="Grimanelli D."/>
            <person name="Grimwood J."/>
            <person name="Grossniklaus U."/>
            <person name="Hamada T."/>
            <person name="Haseloff J."/>
            <person name="Hetherington A."/>
            <person name="Higo A."/>
            <person name="Hirakawa Y."/>
            <person name="Hundley H."/>
            <person name="Ikeda Y."/>
            <person name="Inoue K."/>
            <person name="Inoue S."/>
            <person name="Ishida S."/>
            <person name="Jia Q."/>
            <person name="Kakita M."/>
            <person name="Kanazawa T."/>
            <person name="Kawai Y."/>
            <person name="Kawashima T."/>
            <person name="Kennedy M."/>
            <person name="Kinose K."/>
            <person name="Kinoshita T."/>
            <person name="Kohara Y."/>
            <person name="Koide E."/>
            <person name="Komatsu K."/>
            <person name="Kopischke S."/>
            <person name="Kubo M."/>
            <person name="Kyozuka J."/>
            <person name="Lagercrantz U."/>
            <person name="Lin S."/>
            <person name="Lindquist E."/>
            <person name="Lipzen A."/>
            <person name="Lu C."/>
            <person name="Luna E."/>
            <person name="Martienssen R."/>
            <person name="Minamino N."/>
            <person name="Mizutani M."/>
            <person name="Mizutani M."/>
            <person name="Mochizuki N."/>
            <person name="Monte I."/>
            <person name="Mosher R."/>
            <person name="Nagasaki H."/>
            <person name="Nakagami H."/>
            <person name="Naramoto S."/>
            <person name="Nishitani K."/>
            <person name="Ohtani M."/>
            <person name="Okamoto T."/>
            <person name="Okumura M."/>
            <person name="Phillips J."/>
            <person name="Pollak B."/>
            <person name="Reinders A."/>
            <person name="Roevekamp M."/>
            <person name="Sano R."/>
            <person name="Sawa S."/>
            <person name="Schmid M."/>
            <person name="Shirakawa M."/>
            <person name="Solano R."/>
            <person name="Spunde A."/>
            <person name="Suetsugu N."/>
            <person name="Sugano S."/>
            <person name="Sugiyama A."/>
            <person name="Sun R."/>
            <person name="Suzuki Y."/>
            <person name="Takenaka M."/>
            <person name="Takezawa D."/>
            <person name="Tomogane H."/>
            <person name="Tsuzuki M."/>
            <person name="Ueda T."/>
            <person name="Umeda M."/>
            <person name="Ward J."/>
            <person name="Watanabe Y."/>
            <person name="Yazaki K."/>
            <person name="Yokoyama R."/>
            <person name="Yoshitake Y."/>
            <person name="Yotsui I."/>
            <person name="Zachgo S."/>
            <person name="Schmutz J."/>
        </authorList>
    </citation>
    <scope>NUCLEOTIDE SEQUENCE [LARGE SCALE GENOMIC DNA]</scope>
    <source>
        <strain evidence="3">cv. B-3</strain>
    </source>
</reference>
<accession>A0A397ZI28</accession>